<protein>
    <recommendedName>
        <fullName evidence="14">Ras-related protein Rab-13</fullName>
        <ecNumber evidence="4">3.6.5.2</ecNumber>
    </recommendedName>
</protein>
<dbReference type="NCBIfam" id="TIGR00231">
    <property type="entry name" value="small_GTP"/>
    <property type="match status" value="1"/>
</dbReference>
<evidence type="ECO:0000313" key="16">
    <source>
        <dbReference type="Ensembl" id="ENSAPEP00000000023.1"/>
    </source>
</evidence>
<accession>A0A3P8RHQ4</accession>
<dbReference type="Proteomes" id="UP000265080">
    <property type="component" value="Chromosome 1"/>
</dbReference>
<dbReference type="OMA" id="MSETYFE"/>
<evidence type="ECO:0000256" key="13">
    <source>
        <dbReference type="ARBA" id="ARBA00025701"/>
    </source>
</evidence>
<comment type="similarity">
    <text evidence="3">Belongs to the small GTPase superfamily. Rab family.</text>
</comment>
<proteinExistence type="inferred from homology"/>
<name>A0A3P8RHQ4_AMPPE</name>
<evidence type="ECO:0000256" key="10">
    <source>
        <dbReference type="ARBA" id="ARBA00023136"/>
    </source>
</evidence>
<dbReference type="InterPro" id="IPR027417">
    <property type="entry name" value="P-loop_NTPase"/>
</dbReference>
<evidence type="ECO:0000256" key="11">
    <source>
        <dbReference type="ARBA" id="ARBA00023288"/>
    </source>
</evidence>
<evidence type="ECO:0000256" key="7">
    <source>
        <dbReference type="ARBA" id="ARBA00022741"/>
    </source>
</evidence>
<keyword evidence="12" id="KW-0636">Prenylation</keyword>
<dbReference type="GO" id="GO:0003925">
    <property type="term" value="F:G protein activity"/>
    <property type="evidence" value="ECO:0007669"/>
    <property type="project" value="UniProtKB-EC"/>
</dbReference>
<dbReference type="SMART" id="SM00174">
    <property type="entry name" value="RHO"/>
    <property type="match status" value="1"/>
</dbReference>
<keyword evidence="5" id="KW-0813">Transport</keyword>
<dbReference type="Pfam" id="PF00071">
    <property type="entry name" value="Ras"/>
    <property type="match status" value="1"/>
</dbReference>
<dbReference type="SUPFAM" id="SSF52540">
    <property type="entry name" value="P-loop containing nucleoside triphosphate hydrolases"/>
    <property type="match status" value="1"/>
</dbReference>
<evidence type="ECO:0000256" key="4">
    <source>
        <dbReference type="ARBA" id="ARBA00011984"/>
    </source>
</evidence>
<dbReference type="GO" id="GO:0055038">
    <property type="term" value="C:recycling endosome membrane"/>
    <property type="evidence" value="ECO:0007669"/>
    <property type="project" value="UniProtKB-SubCell"/>
</dbReference>
<keyword evidence="10" id="KW-0472">Membrane</keyword>
<dbReference type="SMART" id="SM00173">
    <property type="entry name" value="RAS"/>
    <property type="match status" value="1"/>
</dbReference>
<dbReference type="PROSITE" id="PS51419">
    <property type="entry name" value="RAB"/>
    <property type="match status" value="1"/>
</dbReference>
<evidence type="ECO:0000256" key="3">
    <source>
        <dbReference type="ARBA" id="ARBA00006270"/>
    </source>
</evidence>
<reference evidence="16" key="2">
    <citation type="submission" date="2025-08" db="UniProtKB">
        <authorList>
            <consortium name="Ensembl"/>
        </authorList>
    </citation>
    <scope>IDENTIFICATION</scope>
</reference>
<keyword evidence="8" id="KW-0653">Protein transport</keyword>
<dbReference type="Gene3D" id="3.40.50.300">
    <property type="entry name" value="P-loop containing nucleotide triphosphate hydrolases"/>
    <property type="match status" value="1"/>
</dbReference>
<organism evidence="16 17">
    <name type="scientific">Amphiprion percula</name>
    <name type="common">Orange clownfish</name>
    <name type="synonym">Lutjanus percula</name>
    <dbReference type="NCBI Taxonomy" id="161767"/>
    <lineage>
        <taxon>Eukaryota</taxon>
        <taxon>Metazoa</taxon>
        <taxon>Chordata</taxon>
        <taxon>Craniata</taxon>
        <taxon>Vertebrata</taxon>
        <taxon>Euteleostomi</taxon>
        <taxon>Actinopterygii</taxon>
        <taxon>Neopterygii</taxon>
        <taxon>Teleostei</taxon>
        <taxon>Neoteleostei</taxon>
        <taxon>Acanthomorphata</taxon>
        <taxon>Ovalentaria</taxon>
        <taxon>Pomacentridae</taxon>
        <taxon>Amphiprion</taxon>
    </lineage>
</organism>
<dbReference type="InterPro" id="IPR005225">
    <property type="entry name" value="Small_GTP-bd"/>
</dbReference>
<dbReference type="FunFam" id="3.40.50.300:FF:000363">
    <property type="entry name" value="Secretion related GTPase srgA"/>
    <property type="match status" value="1"/>
</dbReference>
<evidence type="ECO:0000256" key="14">
    <source>
        <dbReference type="ARBA" id="ARBA00039501"/>
    </source>
</evidence>
<evidence type="ECO:0000313" key="17">
    <source>
        <dbReference type="Proteomes" id="UP000265080"/>
    </source>
</evidence>
<dbReference type="EC" id="3.6.5.2" evidence="4"/>
<dbReference type="GeneTree" id="ENSGT00940000155363"/>
<reference evidence="16" key="3">
    <citation type="submission" date="2025-09" db="UniProtKB">
        <authorList>
            <consortium name="Ensembl"/>
        </authorList>
    </citation>
    <scope>IDENTIFICATION</scope>
</reference>
<keyword evidence="17" id="KW-1185">Reference proteome</keyword>
<evidence type="ECO:0000256" key="8">
    <source>
        <dbReference type="ARBA" id="ARBA00022927"/>
    </source>
</evidence>
<evidence type="ECO:0000256" key="15">
    <source>
        <dbReference type="ARBA" id="ARBA00047660"/>
    </source>
</evidence>
<dbReference type="SMART" id="SM00175">
    <property type="entry name" value="RAB"/>
    <property type="match status" value="1"/>
</dbReference>
<dbReference type="PANTHER" id="PTHR47980">
    <property type="entry name" value="LD44762P"/>
    <property type="match status" value="1"/>
</dbReference>
<dbReference type="InterPro" id="IPR001806">
    <property type="entry name" value="Small_GTPase"/>
</dbReference>
<reference evidence="16 17" key="1">
    <citation type="submission" date="2018-03" db="EMBL/GenBank/DDBJ databases">
        <title>Finding Nemo's genes: A chromosome-scale reference assembly of the genome of the orange clownfish Amphiprion percula.</title>
        <authorList>
            <person name="Lehmann R."/>
        </authorList>
    </citation>
    <scope>NUCLEOTIDE SEQUENCE</scope>
</reference>
<dbReference type="GO" id="GO:0005886">
    <property type="term" value="C:plasma membrane"/>
    <property type="evidence" value="ECO:0007669"/>
    <property type="project" value="UniProtKB-SubCell"/>
</dbReference>
<keyword evidence="6" id="KW-1003">Cell membrane</keyword>
<keyword evidence="11" id="KW-0449">Lipoprotein</keyword>
<evidence type="ECO:0000256" key="2">
    <source>
        <dbReference type="ARBA" id="ARBA00004565"/>
    </source>
</evidence>
<dbReference type="PRINTS" id="PR00449">
    <property type="entry name" value="RASTRNSFRMNG"/>
</dbReference>
<evidence type="ECO:0000256" key="9">
    <source>
        <dbReference type="ARBA" id="ARBA00023134"/>
    </source>
</evidence>
<keyword evidence="9" id="KW-0342">GTP-binding</keyword>
<sequence length="190" mass="21503">IAKTYDYLLKLLLIGDSGVGKTCLLFRFSEDAFNTTFIATIGIDFKIRTIDIEGKKIKLQDLVSFNLDTAGQERFRTITTAYYRGAMVSHSFDNIRNWIRNIEEHASADVEKMVLGNKCDMNDKRQVSRERGEKLAIDYGIKFLETSAKSGINVEEAFFTLATDIMSPLNRKMVSSLTCIISSYGTFLHV</sequence>
<evidence type="ECO:0000256" key="1">
    <source>
        <dbReference type="ARBA" id="ARBA00004342"/>
    </source>
</evidence>
<dbReference type="Ensembl" id="ENSAPET00000000023.1">
    <property type="protein sequence ID" value="ENSAPEP00000000023.1"/>
    <property type="gene ID" value="ENSAPEG00000000016.1"/>
</dbReference>
<dbReference type="GO" id="GO:0005525">
    <property type="term" value="F:GTP binding"/>
    <property type="evidence" value="ECO:0007669"/>
    <property type="project" value="UniProtKB-KW"/>
</dbReference>
<dbReference type="STRING" id="161767.ENSAPEP00000000023"/>
<comment type="subcellular location">
    <subcellularLocation>
        <location evidence="1">Cell membrane</location>
        <topology evidence="1">Lipid-anchor</topology>
        <orientation evidence="1">Cytoplasmic side</orientation>
    </subcellularLocation>
    <subcellularLocation>
        <location evidence="13">Cytoplasmic vesicle membrane</location>
        <topology evidence="13">Lipid-anchor</topology>
        <orientation evidence="13">Cytoplasmic side</orientation>
    </subcellularLocation>
    <subcellularLocation>
        <location evidence="2">Recycling endosome membrane</location>
    </subcellularLocation>
</comment>
<evidence type="ECO:0000256" key="6">
    <source>
        <dbReference type="ARBA" id="ARBA00022475"/>
    </source>
</evidence>
<comment type="catalytic activity">
    <reaction evidence="15">
        <text>GTP + H2O = GDP + phosphate + H(+)</text>
        <dbReference type="Rhea" id="RHEA:19669"/>
        <dbReference type="ChEBI" id="CHEBI:15377"/>
        <dbReference type="ChEBI" id="CHEBI:15378"/>
        <dbReference type="ChEBI" id="CHEBI:37565"/>
        <dbReference type="ChEBI" id="CHEBI:43474"/>
        <dbReference type="ChEBI" id="CHEBI:58189"/>
        <dbReference type="EC" id="3.6.5.2"/>
    </reaction>
    <physiologicalReaction direction="left-to-right" evidence="15">
        <dbReference type="Rhea" id="RHEA:19670"/>
    </physiologicalReaction>
</comment>
<evidence type="ECO:0000256" key="5">
    <source>
        <dbReference type="ARBA" id="ARBA00022448"/>
    </source>
</evidence>
<evidence type="ECO:0000256" key="12">
    <source>
        <dbReference type="ARBA" id="ARBA00023289"/>
    </source>
</evidence>
<keyword evidence="7" id="KW-0547">Nucleotide-binding</keyword>
<dbReference type="PROSITE" id="PS51421">
    <property type="entry name" value="RAS"/>
    <property type="match status" value="1"/>
</dbReference>
<dbReference type="AlphaFoldDB" id="A0A3P8RHQ4"/>
<dbReference type="InterPro" id="IPR050305">
    <property type="entry name" value="Small_GTPase_Rab"/>
</dbReference>
<dbReference type="GO" id="GO:0015031">
    <property type="term" value="P:protein transport"/>
    <property type="evidence" value="ECO:0007669"/>
    <property type="project" value="UniProtKB-KW"/>
</dbReference>